<name>A0A6F9DX22_9ASCI</name>
<dbReference type="GO" id="GO:0008146">
    <property type="term" value="F:sulfotransferase activity"/>
    <property type="evidence" value="ECO:0007669"/>
    <property type="project" value="InterPro"/>
</dbReference>
<dbReference type="PANTHER" id="PTHR12129:SF15">
    <property type="entry name" value="URONYL 2-SULFOTRANSFERASE"/>
    <property type="match status" value="1"/>
</dbReference>
<feature type="signal peptide" evidence="10">
    <location>
        <begin position="1"/>
        <end position="21"/>
    </location>
</feature>
<evidence type="ECO:0000256" key="7">
    <source>
        <dbReference type="ARBA" id="ARBA00023034"/>
    </source>
</evidence>
<evidence type="ECO:0000256" key="2">
    <source>
        <dbReference type="ARBA" id="ARBA00010569"/>
    </source>
</evidence>
<proteinExistence type="evidence at transcript level"/>
<dbReference type="SUPFAM" id="SSF52540">
    <property type="entry name" value="P-loop containing nucleoside triphosphate hydrolases"/>
    <property type="match status" value="1"/>
</dbReference>
<evidence type="ECO:0000256" key="4">
    <source>
        <dbReference type="ARBA" id="ARBA00022692"/>
    </source>
</evidence>
<keyword evidence="6" id="KW-1133">Transmembrane helix</keyword>
<comment type="similarity">
    <text evidence="2">Belongs to the sulfotransferase 3 family.</text>
</comment>
<evidence type="ECO:0000256" key="1">
    <source>
        <dbReference type="ARBA" id="ARBA00004323"/>
    </source>
</evidence>
<evidence type="ECO:0000256" key="5">
    <source>
        <dbReference type="ARBA" id="ARBA00022968"/>
    </source>
</evidence>
<keyword evidence="8" id="KW-0472">Membrane</keyword>
<accession>A0A6F9DX22</accession>
<evidence type="ECO:0000256" key="3">
    <source>
        <dbReference type="ARBA" id="ARBA00022679"/>
    </source>
</evidence>
<dbReference type="InterPro" id="IPR027417">
    <property type="entry name" value="P-loop_NTPase"/>
</dbReference>
<protein>
    <submittedName>
        <fullName evidence="11">Uronyl 2-sulfotransferase-like</fullName>
    </submittedName>
</protein>
<dbReference type="AlphaFoldDB" id="A0A6F9DX22"/>
<dbReference type="InterPro" id="IPR007734">
    <property type="entry name" value="Heparan_SO4_2-O-STrfase"/>
</dbReference>
<keyword evidence="10" id="KW-0732">Signal</keyword>
<dbReference type="EMBL" id="LR791711">
    <property type="protein sequence ID" value="CAB3267573.1"/>
    <property type="molecule type" value="mRNA"/>
</dbReference>
<reference evidence="11" key="1">
    <citation type="submission" date="2020-04" db="EMBL/GenBank/DDBJ databases">
        <authorList>
            <person name="Neveu A P."/>
        </authorList>
    </citation>
    <scope>NUCLEOTIDE SEQUENCE</scope>
    <source>
        <tissue evidence="11">Whole embryo</tissue>
    </source>
</reference>
<comment type="subcellular location">
    <subcellularLocation>
        <location evidence="1">Golgi apparatus membrane</location>
        <topology evidence="1">Single-pass type II membrane protein</topology>
    </subcellularLocation>
</comment>
<gene>
    <name evidence="11" type="primary">Ust-002</name>
</gene>
<dbReference type="Gene3D" id="3.40.50.300">
    <property type="entry name" value="P-loop containing nucleotide triphosphate hydrolases"/>
    <property type="match status" value="1"/>
</dbReference>
<evidence type="ECO:0000256" key="8">
    <source>
        <dbReference type="ARBA" id="ARBA00023136"/>
    </source>
</evidence>
<organism evidence="11">
    <name type="scientific">Phallusia mammillata</name>
    <dbReference type="NCBI Taxonomy" id="59560"/>
    <lineage>
        <taxon>Eukaryota</taxon>
        <taxon>Metazoa</taxon>
        <taxon>Chordata</taxon>
        <taxon>Tunicata</taxon>
        <taxon>Ascidiacea</taxon>
        <taxon>Phlebobranchia</taxon>
        <taxon>Ascidiidae</taxon>
        <taxon>Phallusia</taxon>
    </lineage>
</organism>
<dbReference type="PANTHER" id="PTHR12129">
    <property type="entry name" value="HEPARAN SULFATE 2-O-SULFOTRANSFERASE"/>
    <property type="match status" value="1"/>
</dbReference>
<keyword evidence="3 11" id="KW-0808">Transferase</keyword>
<keyword evidence="7" id="KW-0333">Golgi apparatus</keyword>
<evidence type="ECO:0000256" key="9">
    <source>
        <dbReference type="ARBA" id="ARBA00023180"/>
    </source>
</evidence>
<dbReference type="InterPro" id="IPR005331">
    <property type="entry name" value="Sulfotransferase"/>
</dbReference>
<evidence type="ECO:0000313" key="11">
    <source>
        <dbReference type="EMBL" id="CAB3267573.1"/>
    </source>
</evidence>
<keyword evidence="5" id="KW-0735">Signal-anchor</keyword>
<dbReference type="GO" id="GO:0000139">
    <property type="term" value="C:Golgi membrane"/>
    <property type="evidence" value="ECO:0007669"/>
    <property type="project" value="UniProtKB-SubCell"/>
</dbReference>
<evidence type="ECO:0000256" key="6">
    <source>
        <dbReference type="ARBA" id="ARBA00022989"/>
    </source>
</evidence>
<dbReference type="Pfam" id="PF03567">
    <property type="entry name" value="Sulfotransfer_2"/>
    <property type="match status" value="1"/>
</dbReference>
<feature type="chain" id="PRO_5026152987" evidence="10">
    <location>
        <begin position="22"/>
        <end position="317"/>
    </location>
</feature>
<keyword evidence="4" id="KW-0812">Transmembrane</keyword>
<evidence type="ECO:0000256" key="10">
    <source>
        <dbReference type="SAM" id="SignalP"/>
    </source>
</evidence>
<keyword evidence="9" id="KW-0325">Glycoprotein</keyword>
<sequence length="317" mass="37094">MVLKYIRYILLFCLLLTVAICTLVWQASSTKEYSRSTYGKMRKLPQNYFIDGPLITQVVYNRIGKCGSRSLNTIIHSLSKKNEFHFYTSPVGNVTRPKILDLMSEVRLIESMPTPMLYTRHIHFINFEKFGHQPPVYINVIRDPIERFVSQFYFKRYGDNHMGMSRLARPWHDGERDLDINTCVLRNYSECSGLKLWYVVPYFCGQSPICREPGRDALLRAKRHLVDNYLLVGVLEDFEGTLQVLEKLLPTYFNGAVKIWKKVENKSVKNTATRNKVPLTPEADAVLRDKMKLEYEFYDFAFALYRQLKVFQLGLDL</sequence>